<organism evidence="2 3">
    <name type="scientific">Thiobacter aerophilum</name>
    <dbReference type="NCBI Taxonomy" id="3121275"/>
    <lineage>
        <taxon>Bacteria</taxon>
        <taxon>Pseudomonadati</taxon>
        <taxon>Pseudomonadota</taxon>
        <taxon>Betaproteobacteria</taxon>
        <taxon>Burkholderiales</taxon>
        <taxon>Thiobacteraceae</taxon>
        <taxon>Thiobacter</taxon>
    </lineage>
</organism>
<evidence type="ECO:0000313" key="2">
    <source>
        <dbReference type="EMBL" id="MEO1767079.1"/>
    </source>
</evidence>
<dbReference type="RefSeq" id="WP_347308189.1">
    <property type="nucleotide sequence ID" value="NZ_JBAJEX010000005.1"/>
</dbReference>
<dbReference type="EMBL" id="JBAJEX010000005">
    <property type="protein sequence ID" value="MEO1767079.1"/>
    <property type="molecule type" value="Genomic_DNA"/>
</dbReference>
<protein>
    <submittedName>
        <fullName evidence="2">FAD-dependent oxidoreductase</fullName>
    </submittedName>
</protein>
<dbReference type="Proteomes" id="UP001482231">
    <property type="component" value="Unassembled WGS sequence"/>
</dbReference>
<reference evidence="2 3" key="1">
    <citation type="submission" date="2024-02" db="EMBL/GenBank/DDBJ databases">
        <title>New thermophilic sulfur-oxidizing bacteria from a hot springs of the Uzon caldera (Kamchatka, Russia).</title>
        <authorList>
            <person name="Dukat A.M."/>
            <person name="Elcheninov A.G."/>
            <person name="Frolov E.N."/>
        </authorList>
    </citation>
    <scope>NUCLEOTIDE SEQUENCE [LARGE SCALE GENOMIC DNA]</scope>
    <source>
        <strain evidence="2 3">AK1</strain>
    </source>
</reference>
<dbReference type="Gene3D" id="3.50.50.100">
    <property type="match status" value="1"/>
</dbReference>
<proteinExistence type="predicted"/>
<name>A0ABV0EI69_9BURK</name>
<dbReference type="InterPro" id="IPR052541">
    <property type="entry name" value="SQRD"/>
</dbReference>
<dbReference type="InterPro" id="IPR023753">
    <property type="entry name" value="FAD/NAD-binding_dom"/>
</dbReference>
<dbReference type="PANTHER" id="PTHR43755">
    <property type="match status" value="1"/>
</dbReference>
<dbReference type="SUPFAM" id="SSF51905">
    <property type="entry name" value="FAD/NAD(P)-binding domain"/>
    <property type="match status" value="1"/>
</dbReference>
<sequence>MSRRVSIIGSGFAALTAVRELRARAPHVELTLIAPEPRLLYFPSLIWIPSGLRTGDALSIDLRDFLARLDVRFHAGRVIGLAEGGRRVITDRGEVENDALLIASGGRFLKSLPGIEHALTVCEGVAAAEAIRDRLAAMDGGTLAFGFGTHPKEQGAMRGGPMFELLFGIDTLLRRQGRRSRFKLVFFNAAKEPGKRLGEKAVAGLLREMARRDIATHLGHKVLGFEADRVKTEGGDIAADLILFMPGMTGPAWAAESGLPLSEGGFFKADGHCRVEGADKVFVAGDAGSYPGPDWLPKQAHMADLQAKTAVQNLLAALDGRPASARFKPELICIVDTLDRGILVYRSETRALILPPCRLFHWAKRFFEWLYLRPYRS</sequence>
<gene>
    <name evidence="2" type="ORF">V6E02_07630</name>
</gene>
<dbReference type="PANTHER" id="PTHR43755:SF1">
    <property type="entry name" value="FAD-DEPENDENT PYRIDINE NUCLEOTIDE-DISULPHIDE OXIDOREDUCTASE"/>
    <property type="match status" value="1"/>
</dbReference>
<feature type="domain" description="FAD/NAD(P)-binding" evidence="1">
    <location>
        <begin position="4"/>
        <end position="303"/>
    </location>
</feature>
<comment type="caution">
    <text evidence="2">The sequence shown here is derived from an EMBL/GenBank/DDBJ whole genome shotgun (WGS) entry which is preliminary data.</text>
</comment>
<accession>A0ABV0EI69</accession>
<evidence type="ECO:0000259" key="1">
    <source>
        <dbReference type="Pfam" id="PF07992"/>
    </source>
</evidence>
<keyword evidence="3" id="KW-1185">Reference proteome</keyword>
<dbReference type="InterPro" id="IPR036188">
    <property type="entry name" value="FAD/NAD-bd_sf"/>
</dbReference>
<dbReference type="Pfam" id="PF07992">
    <property type="entry name" value="Pyr_redox_2"/>
    <property type="match status" value="1"/>
</dbReference>
<evidence type="ECO:0000313" key="3">
    <source>
        <dbReference type="Proteomes" id="UP001482231"/>
    </source>
</evidence>